<name>A0A7G9S3T6_9MICO</name>
<sequence length="93" mass="10933">MEGTRSVSQLGRWISYNVSQELSQYRALTIERRSLYRDSRRHVPSVRRVRTSQPTRRVIEATVLVDVSGRCRAIALRFEQTRNRWQATSITIL</sequence>
<dbReference type="KEGG" id="ldn:H9L06_09705"/>
<accession>A0A7G9S3T6</accession>
<dbReference type="Pfam" id="PF20060">
    <property type="entry name" value="DUF6459"/>
    <property type="match status" value="1"/>
</dbReference>
<keyword evidence="2" id="KW-1185">Reference proteome</keyword>
<dbReference type="Proteomes" id="UP000515934">
    <property type="component" value="Chromosome"/>
</dbReference>
<dbReference type="AlphaFoldDB" id="A0A7G9S3T6"/>
<proteinExistence type="predicted"/>
<organism evidence="1 2">
    <name type="scientific">Leucobacter denitrificans</name>
    <dbReference type="NCBI Taxonomy" id="683042"/>
    <lineage>
        <taxon>Bacteria</taxon>
        <taxon>Bacillati</taxon>
        <taxon>Actinomycetota</taxon>
        <taxon>Actinomycetes</taxon>
        <taxon>Micrococcales</taxon>
        <taxon>Microbacteriaceae</taxon>
        <taxon>Leucobacter</taxon>
    </lineage>
</organism>
<dbReference type="InterPro" id="IPR045596">
    <property type="entry name" value="DUF6459"/>
</dbReference>
<dbReference type="RefSeq" id="WP_187554981.1">
    <property type="nucleotide sequence ID" value="NZ_CP060716.1"/>
</dbReference>
<gene>
    <name evidence="1" type="ORF">H9L06_09705</name>
</gene>
<dbReference type="EMBL" id="CP060716">
    <property type="protein sequence ID" value="QNN62511.1"/>
    <property type="molecule type" value="Genomic_DNA"/>
</dbReference>
<evidence type="ECO:0000313" key="1">
    <source>
        <dbReference type="EMBL" id="QNN62511.1"/>
    </source>
</evidence>
<reference evidence="1 2" key="1">
    <citation type="submission" date="2020-08" db="EMBL/GenBank/DDBJ databases">
        <title>Genome sequence of Leucobacter denitrificans KACC 14055T.</title>
        <authorList>
            <person name="Hyun D.-W."/>
            <person name="Bae J.-W."/>
        </authorList>
    </citation>
    <scope>NUCLEOTIDE SEQUENCE [LARGE SCALE GENOMIC DNA]</scope>
    <source>
        <strain evidence="1 2">KACC 14055</strain>
    </source>
</reference>
<evidence type="ECO:0008006" key="3">
    <source>
        <dbReference type="Google" id="ProtNLM"/>
    </source>
</evidence>
<evidence type="ECO:0000313" key="2">
    <source>
        <dbReference type="Proteomes" id="UP000515934"/>
    </source>
</evidence>
<protein>
    <recommendedName>
        <fullName evidence="3">3-hydroxyacyl-CoA dehydrogenase</fullName>
    </recommendedName>
</protein>